<feature type="signal peptide" evidence="1">
    <location>
        <begin position="1"/>
        <end position="37"/>
    </location>
</feature>
<organism evidence="2 3">
    <name type="scientific">Saccharibacter floricola DSM 15669</name>
    <dbReference type="NCBI Taxonomy" id="1123227"/>
    <lineage>
        <taxon>Bacteria</taxon>
        <taxon>Pseudomonadati</taxon>
        <taxon>Pseudomonadota</taxon>
        <taxon>Alphaproteobacteria</taxon>
        <taxon>Acetobacterales</taxon>
        <taxon>Acetobacteraceae</taxon>
        <taxon>Saccharibacter</taxon>
    </lineage>
</organism>
<evidence type="ECO:0000313" key="2">
    <source>
        <dbReference type="EMBL" id="GBQ09006.1"/>
    </source>
</evidence>
<dbReference type="PROSITE" id="PS51257">
    <property type="entry name" value="PROKAR_LIPOPROTEIN"/>
    <property type="match status" value="1"/>
</dbReference>
<name>A0ABQ0P1C4_9PROT</name>
<comment type="caution">
    <text evidence="2">The sequence shown here is derived from an EMBL/GenBank/DDBJ whole genome shotgun (WGS) entry which is preliminary data.</text>
</comment>
<reference evidence="2" key="1">
    <citation type="submission" date="2013-04" db="EMBL/GenBank/DDBJ databases">
        <title>The genome sequencing project of 58 acetic acid bacteria.</title>
        <authorList>
            <person name="Okamoto-Kainuma A."/>
            <person name="Ishikawa M."/>
            <person name="Umino S."/>
            <person name="Koizumi Y."/>
            <person name="Shiwa Y."/>
            <person name="Yoshikawa H."/>
            <person name="Matsutani M."/>
            <person name="Matsushita K."/>
        </authorList>
    </citation>
    <scope>NUCLEOTIDE SEQUENCE</scope>
    <source>
        <strain evidence="2">DSM 15669</strain>
    </source>
</reference>
<keyword evidence="3" id="KW-1185">Reference proteome</keyword>
<gene>
    <name evidence="2" type="ORF">AA15669_2013</name>
</gene>
<protein>
    <submittedName>
        <fullName evidence="2">Uncharacterized protein</fullName>
    </submittedName>
</protein>
<dbReference type="EMBL" id="BAQD01000147">
    <property type="protein sequence ID" value="GBQ09006.1"/>
    <property type="molecule type" value="Genomic_DNA"/>
</dbReference>
<evidence type="ECO:0000313" key="3">
    <source>
        <dbReference type="Proteomes" id="UP001062901"/>
    </source>
</evidence>
<feature type="chain" id="PRO_5045357520" evidence="1">
    <location>
        <begin position="38"/>
        <end position="112"/>
    </location>
</feature>
<sequence>MSDWRHSSVHTLCKKGCVLTLTTILAGCAFMSAPVRAAPVSPNAPVYVYFILNGIVRGSMMTGKLHPKDVHALMAVDEQARHIITQDVQHQTMKNDHQADVILEHYLSLIPR</sequence>
<proteinExistence type="predicted"/>
<evidence type="ECO:0000256" key="1">
    <source>
        <dbReference type="SAM" id="SignalP"/>
    </source>
</evidence>
<keyword evidence="1" id="KW-0732">Signal</keyword>
<accession>A0ABQ0P1C4</accession>
<dbReference type="Proteomes" id="UP001062901">
    <property type="component" value="Unassembled WGS sequence"/>
</dbReference>